<name>A0A1G7F536_9RHOB</name>
<organism evidence="2 3">
    <name type="scientific">Limimaricola pyoseonensis</name>
    <dbReference type="NCBI Taxonomy" id="521013"/>
    <lineage>
        <taxon>Bacteria</taxon>
        <taxon>Pseudomonadati</taxon>
        <taxon>Pseudomonadota</taxon>
        <taxon>Alphaproteobacteria</taxon>
        <taxon>Rhodobacterales</taxon>
        <taxon>Paracoccaceae</taxon>
        <taxon>Limimaricola</taxon>
    </lineage>
</organism>
<dbReference type="EMBL" id="FNAT01000003">
    <property type="protein sequence ID" value="SDE70675.1"/>
    <property type="molecule type" value="Genomic_DNA"/>
</dbReference>
<sequence length="249" mass="26123">MANTGETLDQRAKQAAADAKSGAAEFADTARERAREMAEEARERAYEYGRGYKDEAANETSKIAEALRKAADDLHDGSPQERVFARLADAVADTADNMRSMDLDDMAYAANDYARRNPALFLGGAALLGFAAARFMKSSARHGEPRIGYASDGHGVGGHDHPDTMPDDYDADDRIDRPVPTSEPMTSNAPSPAAPRTTQSTAAPQPGASTGTTSGAGTTTGAPSGIEQPDSKPEIPGKPQPGETGAVKK</sequence>
<dbReference type="Gene3D" id="1.20.5.1230">
    <property type="entry name" value="Apolipoprotein A-I"/>
    <property type="match status" value="1"/>
</dbReference>
<feature type="region of interest" description="Disordered" evidence="1">
    <location>
        <begin position="146"/>
        <end position="249"/>
    </location>
</feature>
<evidence type="ECO:0000313" key="2">
    <source>
        <dbReference type="EMBL" id="SDE70675.1"/>
    </source>
</evidence>
<proteinExistence type="predicted"/>
<dbReference type="OrthoDB" id="7744082at2"/>
<keyword evidence="3" id="KW-1185">Reference proteome</keyword>
<accession>A0A1G7F536</accession>
<feature type="compositionally biased region" description="Low complexity" evidence="1">
    <location>
        <begin position="206"/>
        <end position="225"/>
    </location>
</feature>
<feature type="compositionally biased region" description="Polar residues" evidence="1">
    <location>
        <begin position="183"/>
        <end position="203"/>
    </location>
</feature>
<feature type="compositionally biased region" description="Low complexity" evidence="1">
    <location>
        <begin position="13"/>
        <end position="27"/>
    </location>
</feature>
<evidence type="ECO:0000256" key="1">
    <source>
        <dbReference type="SAM" id="MobiDB-lite"/>
    </source>
</evidence>
<evidence type="ECO:0000313" key="3">
    <source>
        <dbReference type="Proteomes" id="UP000198922"/>
    </source>
</evidence>
<dbReference type="Proteomes" id="UP000198922">
    <property type="component" value="Unassembled WGS sequence"/>
</dbReference>
<feature type="compositionally biased region" description="Basic and acidic residues" evidence="1">
    <location>
        <begin position="28"/>
        <end position="38"/>
    </location>
</feature>
<dbReference type="RefSeq" id="WP_090112267.1">
    <property type="nucleotide sequence ID" value="NZ_FNAT01000003.1"/>
</dbReference>
<reference evidence="3" key="1">
    <citation type="submission" date="2016-10" db="EMBL/GenBank/DDBJ databases">
        <authorList>
            <person name="Varghese N."/>
            <person name="Submissions S."/>
        </authorList>
    </citation>
    <scope>NUCLEOTIDE SEQUENCE [LARGE SCALE GENOMIC DNA]</scope>
    <source>
        <strain evidence="3">DSM 21424</strain>
    </source>
</reference>
<dbReference type="STRING" id="521013.SAMN04488567_2416"/>
<protein>
    <submittedName>
        <fullName evidence="2">Uncharacterized protein</fullName>
    </submittedName>
</protein>
<feature type="region of interest" description="Disordered" evidence="1">
    <location>
        <begin position="1"/>
        <end position="38"/>
    </location>
</feature>
<gene>
    <name evidence="2" type="ORF">SAMN04488567_2416</name>
</gene>
<dbReference type="AlphaFoldDB" id="A0A1G7F536"/>